<dbReference type="Proteomes" id="UP000268084">
    <property type="component" value="Chromosome"/>
</dbReference>
<dbReference type="GO" id="GO:0005886">
    <property type="term" value="C:plasma membrane"/>
    <property type="evidence" value="ECO:0007669"/>
    <property type="project" value="UniProtKB-SubCell"/>
</dbReference>
<feature type="transmembrane region" description="Helical" evidence="8">
    <location>
        <begin position="436"/>
        <end position="458"/>
    </location>
</feature>
<feature type="transmembrane region" description="Helical" evidence="8">
    <location>
        <begin position="392"/>
        <end position="416"/>
    </location>
</feature>
<feature type="transmembrane region" description="Helical" evidence="8">
    <location>
        <begin position="364"/>
        <end position="386"/>
    </location>
</feature>
<name>A0A3G8ZTS8_9ACTN</name>
<keyword evidence="4 8" id="KW-0812">Transmembrane</keyword>
<organism evidence="9 10">
    <name type="scientific">Nakamurella antarctica</name>
    <dbReference type="NCBI Taxonomy" id="1902245"/>
    <lineage>
        <taxon>Bacteria</taxon>
        <taxon>Bacillati</taxon>
        <taxon>Actinomycetota</taxon>
        <taxon>Actinomycetes</taxon>
        <taxon>Nakamurellales</taxon>
        <taxon>Nakamurellaceae</taxon>
        <taxon>Nakamurella</taxon>
    </lineage>
</organism>
<evidence type="ECO:0000256" key="7">
    <source>
        <dbReference type="SAM" id="MobiDB-lite"/>
    </source>
</evidence>
<keyword evidence="6 8" id="KW-0472">Membrane</keyword>
<protein>
    <submittedName>
        <fullName evidence="9">Amino acid permease</fullName>
    </submittedName>
</protein>
<evidence type="ECO:0000256" key="4">
    <source>
        <dbReference type="ARBA" id="ARBA00022692"/>
    </source>
</evidence>
<dbReference type="InterPro" id="IPR050367">
    <property type="entry name" value="APC_superfamily"/>
</dbReference>
<evidence type="ECO:0000256" key="6">
    <source>
        <dbReference type="ARBA" id="ARBA00023136"/>
    </source>
</evidence>
<feature type="compositionally biased region" description="Polar residues" evidence="7">
    <location>
        <begin position="15"/>
        <end position="28"/>
    </location>
</feature>
<dbReference type="RefSeq" id="WP_124797886.1">
    <property type="nucleotide sequence ID" value="NZ_CP034170.1"/>
</dbReference>
<feature type="transmembrane region" description="Helical" evidence="8">
    <location>
        <begin position="115"/>
        <end position="138"/>
    </location>
</feature>
<feature type="transmembrane region" description="Helical" evidence="8">
    <location>
        <begin position="150"/>
        <end position="170"/>
    </location>
</feature>
<keyword evidence="2" id="KW-0813">Transport</keyword>
<dbReference type="KEGG" id="nak:EH165_02540"/>
<keyword evidence="5 8" id="KW-1133">Transmembrane helix</keyword>
<keyword evidence="3" id="KW-1003">Cell membrane</keyword>
<evidence type="ECO:0000256" key="1">
    <source>
        <dbReference type="ARBA" id="ARBA00004651"/>
    </source>
</evidence>
<dbReference type="OrthoDB" id="3170677at2"/>
<dbReference type="PIRSF" id="PIRSF006060">
    <property type="entry name" value="AA_transporter"/>
    <property type="match status" value="1"/>
</dbReference>
<feature type="transmembrane region" description="Helical" evidence="8">
    <location>
        <begin position="265"/>
        <end position="287"/>
    </location>
</feature>
<dbReference type="Gene3D" id="1.20.1740.10">
    <property type="entry name" value="Amino acid/polyamine transporter I"/>
    <property type="match status" value="1"/>
</dbReference>
<feature type="region of interest" description="Disordered" evidence="7">
    <location>
        <begin position="1"/>
        <end position="28"/>
    </location>
</feature>
<reference evidence="9 10" key="1">
    <citation type="submission" date="2018-11" db="EMBL/GenBank/DDBJ databases">
        <authorList>
            <person name="Da X."/>
        </authorList>
    </citation>
    <scope>NUCLEOTIDE SEQUENCE [LARGE SCALE GENOMIC DNA]</scope>
    <source>
        <strain evidence="9 10">S14-144</strain>
    </source>
</reference>
<keyword evidence="10" id="KW-1185">Reference proteome</keyword>
<feature type="transmembrane region" description="Helical" evidence="8">
    <location>
        <begin position="302"/>
        <end position="328"/>
    </location>
</feature>
<evidence type="ECO:0000256" key="8">
    <source>
        <dbReference type="SAM" id="Phobius"/>
    </source>
</evidence>
<evidence type="ECO:0000313" key="10">
    <source>
        <dbReference type="Proteomes" id="UP000268084"/>
    </source>
</evidence>
<feature type="transmembrane region" description="Helical" evidence="8">
    <location>
        <begin position="464"/>
        <end position="482"/>
    </location>
</feature>
<comment type="subcellular location">
    <subcellularLocation>
        <location evidence="1">Cell membrane</location>
        <topology evidence="1">Multi-pass membrane protein</topology>
    </subcellularLocation>
</comment>
<accession>A0A3G8ZTS8</accession>
<evidence type="ECO:0000256" key="2">
    <source>
        <dbReference type="ARBA" id="ARBA00022448"/>
    </source>
</evidence>
<dbReference type="Pfam" id="PF13520">
    <property type="entry name" value="AA_permease_2"/>
    <property type="match status" value="1"/>
</dbReference>
<feature type="transmembrane region" description="Helical" evidence="8">
    <location>
        <begin position="223"/>
        <end position="244"/>
    </location>
</feature>
<feature type="transmembrane region" description="Helical" evidence="8">
    <location>
        <begin position="182"/>
        <end position="203"/>
    </location>
</feature>
<dbReference type="PANTHER" id="PTHR42770">
    <property type="entry name" value="AMINO ACID TRANSPORTER-RELATED"/>
    <property type="match status" value="1"/>
</dbReference>
<evidence type="ECO:0000256" key="3">
    <source>
        <dbReference type="ARBA" id="ARBA00022475"/>
    </source>
</evidence>
<dbReference type="PANTHER" id="PTHR42770:SF15">
    <property type="entry name" value="GLUTAMATE_GAMMA-AMINOBUTYRATE ANTIPORTER-RELATED"/>
    <property type="match status" value="1"/>
</dbReference>
<proteinExistence type="predicted"/>
<evidence type="ECO:0000256" key="5">
    <source>
        <dbReference type="ARBA" id="ARBA00022989"/>
    </source>
</evidence>
<dbReference type="AlphaFoldDB" id="A0A3G8ZTS8"/>
<sequence>MSIKEASPNAGSPRASPQQTAGRKTGSSRTAALKTVGVLTFFGMTVAIVASVRNIPNVAATGWTMFFYMLVATLLFALPITLMSGEYAAKFPRAGGPELWVTKGLSPRWGFTTSWLLWVQMFPGMVMVASVVAPLVAVTIGDTQLGSNSIFTLICIVVTYWTITILNLFFDMARIGGRIGVILGLYLPVAFMMVLGVIALFKVGIQKDSYLGGAATGRVLLPFSSQSVSTLAFFASIVFIYSGIEMSSVYIPRLKTPVKTYLRGIFMALIFMFAFNTLLAFVTANVIPKGTIDLNNIAQAPVIILGILGLPSWLGNVFAASVLVGVVVQLSAWASGPSKTITSSARRGLYPPKLRFWKTNQFDVAPTVLITQATVISFFALIFILIPGVNNAFLLLVTATAIIYIVVYVLMAIGILRLRSTQSSTERAFHMGNKRVAWTVMVVFLITVFASSVATLWYQGWTNAFIIVAITAVLTAAPLIIYRRHKPSWASDVAVALHAEGVDVTS</sequence>
<dbReference type="GO" id="GO:0022857">
    <property type="term" value="F:transmembrane transporter activity"/>
    <property type="evidence" value="ECO:0007669"/>
    <property type="project" value="InterPro"/>
</dbReference>
<reference evidence="9 10" key="2">
    <citation type="submission" date="2018-12" db="EMBL/GenBank/DDBJ databases">
        <title>Nakamurella antarcticus sp. nov., isolated from Antarctica South Shetland Islands soil.</title>
        <authorList>
            <person name="Peng F."/>
        </authorList>
    </citation>
    <scope>NUCLEOTIDE SEQUENCE [LARGE SCALE GENOMIC DNA]</scope>
    <source>
        <strain evidence="9 10">S14-144</strain>
    </source>
</reference>
<feature type="transmembrane region" description="Helical" evidence="8">
    <location>
        <begin position="65"/>
        <end position="83"/>
    </location>
</feature>
<feature type="transmembrane region" description="Helical" evidence="8">
    <location>
        <begin position="31"/>
        <end position="53"/>
    </location>
</feature>
<evidence type="ECO:0000313" key="9">
    <source>
        <dbReference type="EMBL" id="AZI57201.1"/>
    </source>
</evidence>
<gene>
    <name evidence="9" type="ORF">EH165_02540</name>
</gene>
<dbReference type="InterPro" id="IPR002293">
    <property type="entry name" value="AA/rel_permease1"/>
</dbReference>
<dbReference type="EMBL" id="CP034170">
    <property type="protein sequence ID" value="AZI57201.1"/>
    <property type="molecule type" value="Genomic_DNA"/>
</dbReference>